<proteinExistence type="predicted"/>
<evidence type="ECO:0000313" key="3">
    <source>
        <dbReference type="Proteomes" id="UP000544054"/>
    </source>
</evidence>
<evidence type="ECO:0000256" key="1">
    <source>
        <dbReference type="SAM" id="SignalP"/>
    </source>
</evidence>
<evidence type="ECO:0000313" key="2">
    <source>
        <dbReference type="EMBL" id="NML68465.1"/>
    </source>
</evidence>
<accession>A0A7Y0AJU3</accession>
<keyword evidence="1" id="KW-0732">Signal</keyword>
<sequence length="161" mass="18650">MRNSLLFFALMIPLAFSAQYLLPNEETIFSFNTKNGKTMFLVKDKKNAYIQYRFGSKDHVEMEFPASRTKESWKQFTYNSYHRGGGKQNAGMDLNYLSFSNNNYKYQLFRTYYAEDESLSTGITVTDSKGKETDIKGIYKSIKGCMCNLEDTEVNKEDFGL</sequence>
<gene>
    <name evidence="2" type="ORF">HHL23_01425</name>
</gene>
<dbReference type="RefSeq" id="WP_169233045.1">
    <property type="nucleotide sequence ID" value="NZ_JABBGI010000001.1"/>
</dbReference>
<keyword evidence="3" id="KW-1185">Reference proteome</keyword>
<feature type="signal peptide" evidence="1">
    <location>
        <begin position="1"/>
        <end position="18"/>
    </location>
</feature>
<name>A0A7Y0AJU3_9FLAO</name>
<comment type="caution">
    <text evidence="2">The sequence shown here is derived from an EMBL/GenBank/DDBJ whole genome shotgun (WGS) entry which is preliminary data.</text>
</comment>
<dbReference type="EMBL" id="JABBGI010000001">
    <property type="protein sequence ID" value="NML68465.1"/>
    <property type="molecule type" value="Genomic_DNA"/>
</dbReference>
<dbReference type="AlphaFoldDB" id="A0A7Y0AJU3"/>
<reference evidence="2 3" key="1">
    <citation type="submission" date="2020-04" db="EMBL/GenBank/DDBJ databases">
        <title>Chryseobacterium sp. RP-3-3 sp. nov., isolated from Jeju soil.</title>
        <authorList>
            <person name="Dahal R.H."/>
        </authorList>
    </citation>
    <scope>NUCLEOTIDE SEQUENCE [LARGE SCALE GENOMIC DNA]</scope>
    <source>
        <strain evidence="2 3">RP-3-3</strain>
    </source>
</reference>
<organism evidence="2 3">
    <name type="scientific">Chryseobacterium antibioticum</name>
    <dbReference type="NCBI Taxonomy" id="2728847"/>
    <lineage>
        <taxon>Bacteria</taxon>
        <taxon>Pseudomonadati</taxon>
        <taxon>Bacteroidota</taxon>
        <taxon>Flavobacteriia</taxon>
        <taxon>Flavobacteriales</taxon>
        <taxon>Weeksellaceae</taxon>
        <taxon>Chryseobacterium group</taxon>
        <taxon>Chryseobacterium</taxon>
    </lineage>
</organism>
<protein>
    <submittedName>
        <fullName evidence="2">Uncharacterized protein</fullName>
    </submittedName>
</protein>
<feature type="chain" id="PRO_5031000940" evidence="1">
    <location>
        <begin position="19"/>
        <end position="161"/>
    </location>
</feature>
<dbReference type="Proteomes" id="UP000544054">
    <property type="component" value="Unassembled WGS sequence"/>
</dbReference>